<evidence type="ECO:0000256" key="5">
    <source>
        <dbReference type="SAM" id="SignalP"/>
    </source>
</evidence>
<feature type="chain" id="PRO_5043720435" description="4-coumarate--CoA ligase" evidence="5">
    <location>
        <begin position="23"/>
        <end position="770"/>
    </location>
</feature>
<dbReference type="InterPro" id="IPR042099">
    <property type="entry name" value="ANL_N_sf"/>
</dbReference>
<feature type="signal peptide" evidence="5">
    <location>
        <begin position="1"/>
        <end position="22"/>
    </location>
</feature>
<dbReference type="GO" id="GO:0030497">
    <property type="term" value="P:fatty acid elongation"/>
    <property type="evidence" value="ECO:0007669"/>
    <property type="project" value="TreeGrafter"/>
</dbReference>
<dbReference type="GO" id="GO:0016207">
    <property type="term" value="F:4-coumarate-CoA ligase activity"/>
    <property type="evidence" value="ECO:0007669"/>
    <property type="project" value="UniProtKB-EC"/>
</dbReference>
<evidence type="ECO:0000256" key="4">
    <source>
        <dbReference type="ARBA" id="ARBA00034252"/>
    </source>
</evidence>
<evidence type="ECO:0000256" key="3">
    <source>
        <dbReference type="ARBA" id="ARBA00034223"/>
    </source>
</evidence>
<dbReference type="PANTHER" id="PTHR43813:SF1">
    <property type="entry name" value="ACYL-ACTIVATING ENZYME 16, CHLOROPLASTIC-RELATED"/>
    <property type="match status" value="1"/>
</dbReference>
<dbReference type="EC" id="6.2.1.12" evidence="1"/>
<keyword evidence="5" id="KW-0732">Signal</keyword>
<dbReference type="PROSITE" id="PS00455">
    <property type="entry name" value="AMP_BINDING"/>
    <property type="match status" value="1"/>
</dbReference>
<comment type="catalytic activity">
    <reaction evidence="2">
        <text>(E)-4-coumarate + ATP + H(+) = (E)-4-coumaroyl-AMP + diphosphate</text>
        <dbReference type="Rhea" id="RHEA:72419"/>
        <dbReference type="ChEBI" id="CHEBI:12876"/>
        <dbReference type="ChEBI" id="CHEBI:15378"/>
        <dbReference type="ChEBI" id="CHEBI:30616"/>
        <dbReference type="ChEBI" id="CHEBI:33019"/>
        <dbReference type="ChEBI" id="CHEBI:192348"/>
    </reaction>
    <physiologicalReaction direction="left-to-right" evidence="2">
        <dbReference type="Rhea" id="RHEA:72420"/>
    </physiologicalReaction>
</comment>
<dbReference type="GO" id="GO:0009698">
    <property type="term" value="P:phenylpropanoid metabolic process"/>
    <property type="evidence" value="ECO:0007669"/>
    <property type="project" value="UniProtKB-ARBA"/>
</dbReference>
<sequence length="770" mass="86521">MIQNLAIFLFFFPVLLLTDGCSFPIGPMLVIDEPFTVDNGLLTQTMKVRREAPTRMAIQLSSAMSSVHHHRTSSLRLLGSHSGTPWTIPMICSPVRCSRHGATRCSLEVGEKVRRKCSPFLEKERKNVTNETNNNTPNYWKAIPDIWRSNAEKFGDRIALVDTYHDPPSKLTHNQVEQEILNFAEGLRQIGLLPEEKIALFADNSCRWLIADQGIMATGAINAVRGTRSSDEELFKIYTHSESIALVVDNPKFFNRLAESLIPRINVRFIVLLWGDKSSLSNNFAIKDICLYDYNEITQLGQEYRTKLSDSPKTGQSQDLDTIKPDDIATLMYTSGTSGMPKGVMLTHQNLFHQVANLWEHVPCQAGDRFLSMLPSWHVYERAFEYFTLSNGIEQVYTNVNYLRDDLKRFQPHYMVSVPVVYETLYNSIQRQIAASPPTQKFLAQTLIKISLLYMEAKRIFEGRALPKNSIQPAFLACVFEWFCARIVAAILLPFHFVARKQIYSKFHSSIGISKAGISGGGSLPMHVDKFFEAIGVTVQNGYGLTETSPVVAIRDPNCNVLGTIGPPLKYTEVKVVDKETGLTVPDCSKGILKFRGPQVMKGYYKNTTATEGALDKDGWFNTGDVGWIVPKHTMGRSRKAGGMIVVVGRVKDTIVLSTGENVDPKDLEEAALNSRFIHQIMVVGQDQRRLGAIIVPNKDEKMEMPKEKLLNLLYDEVRTWTAGCSFQIGPILIVDEPFTVDNGLLTPTMKVKRDAVTAKYQNQIANMYK</sequence>
<name>A0AAV8GHI2_9POAL</name>
<evidence type="ECO:0000256" key="1">
    <source>
        <dbReference type="ARBA" id="ARBA00012959"/>
    </source>
</evidence>
<dbReference type="Gene3D" id="2.30.38.10">
    <property type="entry name" value="Luciferase, Domain 3"/>
    <property type="match status" value="1"/>
</dbReference>
<feature type="domain" description="AMP-dependent synthetase/ligase" evidence="6">
    <location>
        <begin position="148"/>
        <end position="605"/>
    </location>
</feature>
<dbReference type="InterPro" id="IPR000873">
    <property type="entry name" value="AMP-dep_synth/lig_dom"/>
</dbReference>
<dbReference type="Gene3D" id="3.40.50.12780">
    <property type="entry name" value="N-terminal domain of ligase-like"/>
    <property type="match status" value="1"/>
</dbReference>
<comment type="catalytic activity">
    <reaction evidence="3">
        <text>(E)-4-coumaroyl-AMP + CoA = (E)-4-coumaroyl-CoA + AMP + H(+)</text>
        <dbReference type="Rhea" id="RHEA:72423"/>
        <dbReference type="ChEBI" id="CHEBI:15378"/>
        <dbReference type="ChEBI" id="CHEBI:57287"/>
        <dbReference type="ChEBI" id="CHEBI:85008"/>
        <dbReference type="ChEBI" id="CHEBI:192348"/>
        <dbReference type="ChEBI" id="CHEBI:456215"/>
    </reaction>
    <physiologicalReaction direction="left-to-right" evidence="3">
        <dbReference type="Rhea" id="RHEA:72424"/>
    </physiologicalReaction>
</comment>
<dbReference type="SUPFAM" id="SSF56801">
    <property type="entry name" value="Acetyl-CoA synthetase-like"/>
    <property type="match status" value="1"/>
</dbReference>
<reference evidence="7" key="1">
    <citation type="submission" date="2022-08" db="EMBL/GenBank/DDBJ databases">
        <authorList>
            <person name="Marques A."/>
        </authorList>
    </citation>
    <scope>NUCLEOTIDE SEQUENCE</scope>
    <source>
        <strain evidence="7">RhyPub2mFocal</strain>
        <tissue evidence="7">Leaves</tissue>
    </source>
</reference>
<dbReference type="InterPro" id="IPR045851">
    <property type="entry name" value="AMP-bd_C_sf"/>
</dbReference>
<dbReference type="GO" id="GO:0009507">
    <property type="term" value="C:chloroplast"/>
    <property type="evidence" value="ECO:0007669"/>
    <property type="project" value="TreeGrafter"/>
</dbReference>
<organism evidence="7 8">
    <name type="scientific">Rhynchospora pubera</name>
    <dbReference type="NCBI Taxonomy" id="906938"/>
    <lineage>
        <taxon>Eukaryota</taxon>
        <taxon>Viridiplantae</taxon>
        <taxon>Streptophyta</taxon>
        <taxon>Embryophyta</taxon>
        <taxon>Tracheophyta</taxon>
        <taxon>Spermatophyta</taxon>
        <taxon>Magnoliopsida</taxon>
        <taxon>Liliopsida</taxon>
        <taxon>Poales</taxon>
        <taxon>Cyperaceae</taxon>
        <taxon>Cyperoideae</taxon>
        <taxon>Rhynchosporeae</taxon>
        <taxon>Rhynchospora</taxon>
    </lineage>
</organism>
<keyword evidence="7" id="KW-0436">Ligase</keyword>
<comment type="catalytic activity">
    <reaction evidence="4">
        <text>(E)-4-coumarate + ATP + CoA = (E)-4-coumaroyl-CoA + AMP + diphosphate</text>
        <dbReference type="Rhea" id="RHEA:19641"/>
        <dbReference type="ChEBI" id="CHEBI:12876"/>
        <dbReference type="ChEBI" id="CHEBI:30616"/>
        <dbReference type="ChEBI" id="CHEBI:33019"/>
        <dbReference type="ChEBI" id="CHEBI:57287"/>
        <dbReference type="ChEBI" id="CHEBI:85008"/>
        <dbReference type="ChEBI" id="CHEBI:456215"/>
        <dbReference type="EC" id="6.2.1.12"/>
    </reaction>
    <physiologicalReaction direction="left-to-right" evidence="4">
        <dbReference type="Rhea" id="RHEA:19642"/>
    </physiologicalReaction>
</comment>
<dbReference type="GO" id="GO:0106290">
    <property type="term" value="F:trans-cinnamate-CoA ligase activity"/>
    <property type="evidence" value="ECO:0007669"/>
    <property type="project" value="UniProtKB-ARBA"/>
</dbReference>
<evidence type="ECO:0000256" key="2">
    <source>
        <dbReference type="ARBA" id="ARBA00034219"/>
    </source>
</evidence>
<gene>
    <name evidence="7" type="ORF">LUZ62_016245</name>
</gene>
<comment type="caution">
    <text evidence="7">The sequence shown here is derived from an EMBL/GenBank/DDBJ whole genome shotgun (WGS) entry which is preliminary data.</text>
</comment>
<evidence type="ECO:0000313" key="8">
    <source>
        <dbReference type="Proteomes" id="UP001140206"/>
    </source>
</evidence>
<keyword evidence="8" id="KW-1185">Reference proteome</keyword>
<dbReference type="PANTHER" id="PTHR43813">
    <property type="entry name" value="ACYL-ACTIVATING ENZYME 16, CHLOROPLASTIC-RELATED"/>
    <property type="match status" value="1"/>
</dbReference>
<dbReference type="Pfam" id="PF00501">
    <property type="entry name" value="AMP-binding"/>
    <property type="match status" value="1"/>
</dbReference>
<dbReference type="Proteomes" id="UP001140206">
    <property type="component" value="Chromosome 1"/>
</dbReference>
<dbReference type="Gene3D" id="3.40.50.980">
    <property type="match status" value="1"/>
</dbReference>
<dbReference type="AlphaFoldDB" id="A0AAV8GHI2"/>
<dbReference type="InterPro" id="IPR052987">
    <property type="entry name" value="Chloroplast_AMP-bd_Enzymes"/>
</dbReference>
<evidence type="ECO:0000313" key="7">
    <source>
        <dbReference type="EMBL" id="KAJ4803679.1"/>
    </source>
</evidence>
<evidence type="ECO:0000259" key="6">
    <source>
        <dbReference type="Pfam" id="PF00501"/>
    </source>
</evidence>
<dbReference type="Pfam" id="PF23562">
    <property type="entry name" value="AMP-binding_C_3"/>
    <property type="match status" value="1"/>
</dbReference>
<proteinExistence type="predicted"/>
<dbReference type="InterPro" id="IPR020845">
    <property type="entry name" value="AMP-binding_CS"/>
</dbReference>
<accession>A0AAV8GHI2</accession>
<dbReference type="GO" id="GO:0008922">
    <property type="term" value="F:long-chain fatty acid [acyl-carrier-protein] ligase activity"/>
    <property type="evidence" value="ECO:0007669"/>
    <property type="project" value="TreeGrafter"/>
</dbReference>
<protein>
    <recommendedName>
        <fullName evidence="1">4-coumarate--CoA ligase</fullName>
        <ecNumber evidence="1">6.2.1.12</ecNumber>
    </recommendedName>
</protein>
<dbReference type="Gene3D" id="3.30.300.30">
    <property type="match status" value="1"/>
</dbReference>
<dbReference type="EMBL" id="JAMFTS010000001">
    <property type="protein sequence ID" value="KAJ4803679.1"/>
    <property type="molecule type" value="Genomic_DNA"/>
</dbReference>